<organism evidence="3 4">
    <name type="scientific">Microbaculum marinisediminis</name>
    <dbReference type="NCBI Taxonomy" id="2931392"/>
    <lineage>
        <taxon>Bacteria</taxon>
        <taxon>Pseudomonadati</taxon>
        <taxon>Pseudomonadota</taxon>
        <taxon>Alphaproteobacteria</taxon>
        <taxon>Hyphomicrobiales</taxon>
        <taxon>Tepidamorphaceae</taxon>
        <taxon>Microbaculum</taxon>
    </lineage>
</organism>
<dbReference type="InterPro" id="IPR037119">
    <property type="entry name" value="Haem_oxidase_HugZ-like_sf"/>
</dbReference>
<dbReference type="PANTHER" id="PTHR13343">
    <property type="entry name" value="CREG1 PROTEIN"/>
    <property type="match status" value="1"/>
</dbReference>
<dbReference type="InterPro" id="IPR055343">
    <property type="entry name" value="CREG_beta-barrel"/>
</dbReference>
<dbReference type="Pfam" id="PF10615">
    <property type="entry name" value="DUF2470"/>
    <property type="match status" value="1"/>
</dbReference>
<evidence type="ECO:0000313" key="3">
    <source>
        <dbReference type="EMBL" id="MCT8971989.1"/>
    </source>
</evidence>
<dbReference type="EMBL" id="JALIDZ010000004">
    <property type="protein sequence ID" value="MCT8971989.1"/>
    <property type="molecule type" value="Genomic_DNA"/>
</dbReference>
<dbReference type="InterPro" id="IPR019595">
    <property type="entry name" value="DUF2470"/>
</dbReference>
<dbReference type="AlphaFoldDB" id="A0AAW5R060"/>
<evidence type="ECO:0000259" key="1">
    <source>
        <dbReference type="Pfam" id="PF10615"/>
    </source>
</evidence>
<dbReference type="GO" id="GO:0005737">
    <property type="term" value="C:cytoplasm"/>
    <property type="evidence" value="ECO:0007669"/>
    <property type="project" value="UniProtKB-ARBA"/>
</dbReference>
<feature type="domain" description="DUF2470" evidence="1">
    <location>
        <begin position="166"/>
        <end position="233"/>
    </location>
</feature>
<dbReference type="Gene3D" id="2.30.110.10">
    <property type="entry name" value="Electron Transport, Fmn-binding Protein, Chain A"/>
    <property type="match status" value="1"/>
</dbReference>
<sequence length="244" mass="25730">MNDTKTERPFDAVSSAREVMRLALIGSLATLDAQGRPYASLVTTATTIAGEPILLLSKLAVHTQNLDRDPRASLLLVGPGGETGDPLAGARVSLTGTVARDDDDHLERRFLARHPEAAGYAGFADFAFYRFTVDSGHLVAGFGRIVDIPAADLLVDVEKGLAETESGAVSHMNEDHADALRLYATQLLGLGDGPWRAVGLDPLGLDMLCGTTPARLDFPAPVTNGGDLRSTLATLARKARSDAA</sequence>
<protein>
    <submittedName>
        <fullName evidence="3">Pyridoxamine 5'-phosphate oxidase family protein</fullName>
    </submittedName>
</protein>
<comment type="caution">
    <text evidence="3">The sequence shown here is derived from an EMBL/GenBank/DDBJ whole genome shotgun (WGS) entry which is preliminary data.</text>
</comment>
<evidence type="ECO:0000313" key="4">
    <source>
        <dbReference type="Proteomes" id="UP001320898"/>
    </source>
</evidence>
<gene>
    <name evidence="3" type="ORF">MUB46_09000</name>
</gene>
<evidence type="ECO:0000259" key="2">
    <source>
        <dbReference type="Pfam" id="PF13883"/>
    </source>
</evidence>
<dbReference type="Gene3D" id="3.20.180.10">
    <property type="entry name" value="PNP-oxidase-like"/>
    <property type="match status" value="1"/>
</dbReference>
<proteinExistence type="predicted"/>
<dbReference type="SUPFAM" id="SSF50475">
    <property type="entry name" value="FMN-binding split barrel"/>
    <property type="match status" value="1"/>
</dbReference>
<feature type="domain" description="CREG-like beta-barrel" evidence="2">
    <location>
        <begin position="11"/>
        <end position="151"/>
    </location>
</feature>
<dbReference type="Pfam" id="PF13883">
    <property type="entry name" value="CREG_beta-barrel"/>
    <property type="match status" value="1"/>
</dbReference>
<dbReference type="Proteomes" id="UP001320898">
    <property type="component" value="Unassembled WGS sequence"/>
</dbReference>
<name>A0AAW5R060_9HYPH</name>
<accession>A0AAW5R060</accession>
<reference evidence="3 4" key="1">
    <citation type="submission" date="2022-04" db="EMBL/GenBank/DDBJ databases">
        <authorList>
            <person name="Ye Y.-Q."/>
            <person name="Du Z.-J."/>
        </authorList>
    </citation>
    <scope>NUCLEOTIDE SEQUENCE [LARGE SCALE GENOMIC DNA]</scope>
    <source>
        <strain evidence="3 4">A6E488</strain>
    </source>
</reference>
<dbReference type="RefSeq" id="WP_261615570.1">
    <property type="nucleotide sequence ID" value="NZ_JALIDZ010000004.1"/>
</dbReference>
<dbReference type="PANTHER" id="PTHR13343:SF17">
    <property type="entry name" value="CELLULAR REPRESSOR OF E1A-STIMULATED GENES, ISOFORM A"/>
    <property type="match status" value="1"/>
</dbReference>
<keyword evidence="4" id="KW-1185">Reference proteome</keyword>
<dbReference type="InterPro" id="IPR012349">
    <property type="entry name" value="Split_barrel_FMN-bd"/>
</dbReference>